<dbReference type="PANTHER" id="PTHR11559">
    <property type="entry name" value="CARBOXYLESTERASE"/>
    <property type="match status" value="1"/>
</dbReference>
<evidence type="ECO:0000256" key="2">
    <source>
        <dbReference type="ARBA" id="ARBA00022801"/>
    </source>
</evidence>
<evidence type="ECO:0000259" key="4">
    <source>
        <dbReference type="Pfam" id="PF00135"/>
    </source>
</evidence>
<proteinExistence type="inferred from homology"/>
<evidence type="ECO:0000313" key="6">
    <source>
        <dbReference type="Proteomes" id="UP000766486"/>
    </source>
</evidence>
<dbReference type="PROSITE" id="PS00122">
    <property type="entry name" value="CARBOXYLESTERASE_B_1"/>
    <property type="match status" value="1"/>
</dbReference>
<evidence type="ECO:0000256" key="1">
    <source>
        <dbReference type="ARBA" id="ARBA00005964"/>
    </source>
</evidence>
<feature type="chain" id="PRO_5044969699" description="Carboxylic ester hydrolase" evidence="3">
    <location>
        <begin position="18"/>
        <end position="573"/>
    </location>
</feature>
<keyword evidence="2 3" id="KW-0378">Hydrolase</keyword>
<keyword evidence="6" id="KW-1185">Reference proteome</keyword>
<dbReference type="EC" id="3.1.1.-" evidence="3"/>
<dbReference type="InterPro" id="IPR029058">
    <property type="entry name" value="AB_hydrolase_fold"/>
</dbReference>
<dbReference type="InterPro" id="IPR019826">
    <property type="entry name" value="Carboxylesterase_B_AS"/>
</dbReference>
<sequence>MKLLILLLLCLFKVVLCGPKALPRSPQQASSGATATAILPHATVLGKTADGVESFGGIPYAEAATGQLRLKPPKRLQRELGTFDATGPAAACPQFAGSPDSLSFLEKVLGSIANLPFTQHVSGETEDCLSITVARPAGTTSNDKLPVLFWIYGGAFELGWSSMYDGTGLVNHGVDLQKPFIFVAVNYRVAGFGFLAGKEILADGSANLGLLDQRMGLEWVADNIGAFGGDPDRVVIWGESAGAISVMDQMLLFDGDSSYNGKPLFRGAIMNSGSTLPAEAMDSGRAQAVYDQVVNKAGCTDSVDTLQCLRDLEYADFLAAVSTPPGLLSYGGLALSYLPRPDGTALRESPEIMLQKGHYRPIPIILGDQQDEGTLFALFQSNVTSKSDLVEYLKTIVFLLATEEQLTDIVDTYGDGLSSVVDGSPFGTGLLNEVFPGFKRRAALLGDVLFTLSRRGTLEVMEEAHSDIPLWTYLSTYDSGTPVLGTFHGSDILQVFFGIKDNYAAQSIRTYFINFLYNLNPNEGLNDQYPEWPMWNAGKTMMDFKADRTETMVDDFRNASYEAILRNVEVLKL</sequence>
<dbReference type="Proteomes" id="UP000766486">
    <property type="component" value="Unassembled WGS sequence"/>
</dbReference>
<dbReference type="SUPFAM" id="SSF53474">
    <property type="entry name" value="alpha/beta-Hydrolases"/>
    <property type="match status" value="1"/>
</dbReference>
<comment type="caution">
    <text evidence="5">The sequence shown here is derived from an EMBL/GenBank/DDBJ whole genome shotgun (WGS) entry which is preliminary data.</text>
</comment>
<dbReference type="InterPro" id="IPR050309">
    <property type="entry name" value="Type-B_Carboxylest/Lipase"/>
</dbReference>
<dbReference type="InterPro" id="IPR002018">
    <property type="entry name" value="CarbesteraseB"/>
</dbReference>
<keyword evidence="3" id="KW-0732">Signal</keyword>
<protein>
    <recommendedName>
        <fullName evidence="3">Carboxylic ester hydrolase</fullName>
        <ecNumber evidence="3">3.1.1.-</ecNumber>
    </recommendedName>
</protein>
<accession>A0ABY6U7Z1</accession>
<dbReference type="Pfam" id="PF00135">
    <property type="entry name" value="COesterase"/>
    <property type="match status" value="1"/>
</dbReference>
<feature type="domain" description="Carboxylesterase type B" evidence="4">
    <location>
        <begin position="44"/>
        <end position="549"/>
    </location>
</feature>
<gene>
    <name evidence="5" type="ORF">CLO192961_LOCUS179511</name>
</gene>
<evidence type="ECO:0000313" key="5">
    <source>
        <dbReference type="EMBL" id="VUC26012.1"/>
    </source>
</evidence>
<name>A0ABY6U7Z1_BIOOC</name>
<dbReference type="Gene3D" id="3.40.50.1820">
    <property type="entry name" value="alpha/beta hydrolase"/>
    <property type="match status" value="1"/>
</dbReference>
<feature type="signal peptide" evidence="3">
    <location>
        <begin position="1"/>
        <end position="17"/>
    </location>
</feature>
<evidence type="ECO:0000256" key="3">
    <source>
        <dbReference type="RuleBase" id="RU361235"/>
    </source>
</evidence>
<reference evidence="5 6" key="1">
    <citation type="submission" date="2019-06" db="EMBL/GenBank/DDBJ databases">
        <authorList>
            <person name="Broberg M."/>
        </authorList>
    </citation>
    <scope>NUCLEOTIDE SEQUENCE [LARGE SCALE GENOMIC DNA]</scope>
</reference>
<dbReference type="EMBL" id="CABFNS010000742">
    <property type="protein sequence ID" value="VUC26012.1"/>
    <property type="molecule type" value="Genomic_DNA"/>
</dbReference>
<organism evidence="5 6">
    <name type="scientific">Bionectria ochroleuca</name>
    <name type="common">Gliocladium roseum</name>
    <dbReference type="NCBI Taxonomy" id="29856"/>
    <lineage>
        <taxon>Eukaryota</taxon>
        <taxon>Fungi</taxon>
        <taxon>Dikarya</taxon>
        <taxon>Ascomycota</taxon>
        <taxon>Pezizomycotina</taxon>
        <taxon>Sordariomycetes</taxon>
        <taxon>Hypocreomycetidae</taxon>
        <taxon>Hypocreales</taxon>
        <taxon>Bionectriaceae</taxon>
        <taxon>Clonostachys</taxon>
    </lineage>
</organism>
<comment type="similarity">
    <text evidence="1 3">Belongs to the type-B carboxylesterase/lipase family.</text>
</comment>